<comment type="caution">
    <text evidence="2">The sequence shown here is derived from an EMBL/GenBank/DDBJ whole genome shotgun (WGS) entry which is preliminary data.</text>
</comment>
<feature type="region of interest" description="Disordered" evidence="1">
    <location>
        <begin position="134"/>
        <end position="171"/>
    </location>
</feature>
<reference evidence="2" key="1">
    <citation type="submission" date="2023-08" db="EMBL/GenBank/DDBJ databases">
        <title>Chromosome-level Genome Assembly of mud carp (Cirrhinus molitorella).</title>
        <authorList>
            <person name="Liu H."/>
        </authorList>
    </citation>
    <scope>NUCLEOTIDE SEQUENCE</scope>
    <source>
        <strain evidence="2">Prfri</strain>
        <tissue evidence="2">Muscle</tissue>
    </source>
</reference>
<accession>A0AA88P2R5</accession>
<dbReference type="AlphaFoldDB" id="A0AA88P2R5"/>
<feature type="region of interest" description="Disordered" evidence="1">
    <location>
        <begin position="1"/>
        <end position="21"/>
    </location>
</feature>
<evidence type="ECO:0000313" key="2">
    <source>
        <dbReference type="EMBL" id="KAK2871274.1"/>
    </source>
</evidence>
<protein>
    <submittedName>
        <fullName evidence="2">Uncharacterized protein</fullName>
    </submittedName>
</protein>
<name>A0AA88P2R5_9TELE</name>
<dbReference type="EMBL" id="JAUYZG010000023">
    <property type="protein sequence ID" value="KAK2871274.1"/>
    <property type="molecule type" value="Genomic_DNA"/>
</dbReference>
<sequence length="171" mass="18748">MDHNEGFPGFPRSGNARSDSEERVSIDSASVTLIICFFLVSSMPTIAKKSGAVPQDNTLQSKARYLESNSSHAPENRPSANSVKQCLISGDFEERVLNPRPHFWQNMWISPCSRTLGLSSTWLSWEQVSCDQKSDELGQRRGTGPVEAVSSALVSSDTLPWKQAGETGSKD</sequence>
<gene>
    <name evidence="2" type="ORF">Q8A67_023801</name>
</gene>
<evidence type="ECO:0000313" key="3">
    <source>
        <dbReference type="Proteomes" id="UP001187343"/>
    </source>
</evidence>
<proteinExistence type="predicted"/>
<dbReference type="Proteomes" id="UP001187343">
    <property type="component" value="Unassembled WGS sequence"/>
</dbReference>
<evidence type="ECO:0000256" key="1">
    <source>
        <dbReference type="SAM" id="MobiDB-lite"/>
    </source>
</evidence>
<organism evidence="2 3">
    <name type="scientific">Cirrhinus molitorella</name>
    <name type="common">mud carp</name>
    <dbReference type="NCBI Taxonomy" id="172907"/>
    <lineage>
        <taxon>Eukaryota</taxon>
        <taxon>Metazoa</taxon>
        <taxon>Chordata</taxon>
        <taxon>Craniata</taxon>
        <taxon>Vertebrata</taxon>
        <taxon>Euteleostomi</taxon>
        <taxon>Actinopterygii</taxon>
        <taxon>Neopterygii</taxon>
        <taxon>Teleostei</taxon>
        <taxon>Ostariophysi</taxon>
        <taxon>Cypriniformes</taxon>
        <taxon>Cyprinidae</taxon>
        <taxon>Labeoninae</taxon>
        <taxon>Labeonini</taxon>
        <taxon>Cirrhinus</taxon>
    </lineage>
</organism>
<keyword evidence="3" id="KW-1185">Reference proteome</keyword>